<dbReference type="Pfam" id="PF03816">
    <property type="entry name" value="LytR_cpsA_psr"/>
    <property type="match status" value="1"/>
</dbReference>
<dbReference type="PANTHER" id="PTHR33392:SF3">
    <property type="entry name" value="POLYISOPRENYL-TEICHOIC ACID--PEPTIDOGLYCAN TEICHOIC ACID TRANSFERASE TAGT"/>
    <property type="match status" value="1"/>
</dbReference>
<dbReference type="Proteomes" id="UP000093199">
    <property type="component" value="Unassembled WGS sequence"/>
</dbReference>
<reference evidence="3 4" key="1">
    <citation type="submission" date="2016-07" db="EMBL/GenBank/DDBJ databases">
        <title>Caryophanon tenue genome sequencing.</title>
        <authorList>
            <person name="Verma A."/>
            <person name="Pal Y."/>
            <person name="Krishnamurthi S."/>
        </authorList>
    </citation>
    <scope>NUCLEOTIDE SEQUENCE [LARGE SCALE GENOMIC DNA]</scope>
    <source>
        <strain evidence="3 4">DSM 14152</strain>
    </source>
</reference>
<dbReference type="InterPro" id="IPR004474">
    <property type="entry name" value="LytR_CpsA_psr"/>
</dbReference>
<name>A0A1C0YJT7_9BACL</name>
<evidence type="ECO:0000313" key="4">
    <source>
        <dbReference type="Proteomes" id="UP000093199"/>
    </source>
</evidence>
<dbReference type="OrthoDB" id="27330at2"/>
<dbReference type="Gene3D" id="3.40.630.190">
    <property type="entry name" value="LCP protein"/>
    <property type="match status" value="1"/>
</dbReference>
<proteinExistence type="inferred from homology"/>
<comment type="similarity">
    <text evidence="1">Belongs to the LytR/CpsA/Psr (LCP) family.</text>
</comment>
<dbReference type="InterPro" id="IPR050922">
    <property type="entry name" value="LytR/CpsA/Psr_CW_biosynth"/>
</dbReference>
<dbReference type="AlphaFoldDB" id="A0A1C0YJT7"/>
<keyword evidence="4" id="KW-1185">Reference proteome</keyword>
<sequence length="353" mass="39429">MSKNTKKNSTVGLLLKVCALLVASLLLSATAYGVYLSKQAETAADVAFEALDEREVSGLREEKVEPLTDNISILFIGVDDSLQRSQGDGNSRSDALILATLNNKDKSIKLLSIPRDSYVYIPYVEYRDKITHAHAYGNTIATVETVENLFEIPVDYYVKMNFNAFIDVVNALGGIVADVPYDILEKDEFDNNAIQLTEGRHLLTGEEALALVRTRKVDSDIERGKRQQEVLKAIIQKGTSVTSITKYTDVIEALGDNMRTNMTFEEMKSLFSYLSDGSPNIENINLVGYDDMSTGVYYYKLDDASVEETKALLQEQLDITPLTDELLENHDFSTSDEDIQNGSFSEQFQNFNE</sequence>
<organism evidence="3 4">
    <name type="scientific">Caryophanon tenue</name>
    <dbReference type="NCBI Taxonomy" id="33978"/>
    <lineage>
        <taxon>Bacteria</taxon>
        <taxon>Bacillati</taxon>
        <taxon>Bacillota</taxon>
        <taxon>Bacilli</taxon>
        <taxon>Bacillales</taxon>
        <taxon>Caryophanaceae</taxon>
        <taxon>Caryophanon</taxon>
    </lineage>
</organism>
<comment type="caution">
    <text evidence="3">The sequence shown here is derived from an EMBL/GenBank/DDBJ whole genome shotgun (WGS) entry which is preliminary data.</text>
</comment>
<feature type="domain" description="Cell envelope-related transcriptional attenuator" evidence="2">
    <location>
        <begin position="92"/>
        <end position="237"/>
    </location>
</feature>
<dbReference type="EMBL" id="MASJ01000003">
    <property type="protein sequence ID" value="OCS87413.1"/>
    <property type="molecule type" value="Genomic_DNA"/>
</dbReference>
<evidence type="ECO:0000256" key="1">
    <source>
        <dbReference type="ARBA" id="ARBA00006068"/>
    </source>
</evidence>
<accession>A0A1C0YJT7</accession>
<gene>
    <name evidence="3" type="ORF">A6M13_08830</name>
</gene>
<protein>
    <submittedName>
        <fullName evidence="3">Transcriptional regulator</fullName>
    </submittedName>
</protein>
<dbReference type="PANTHER" id="PTHR33392">
    <property type="entry name" value="POLYISOPRENYL-TEICHOIC ACID--PEPTIDOGLYCAN TEICHOIC ACID TRANSFERASE TAGU"/>
    <property type="match status" value="1"/>
</dbReference>
<dbReference type="RefSeq" id="WP_066542888.1">
    <property type="nucleotide sequence ID" value="NZ_MASJ01000003.1"/>
</dbReference>
<dbReference type="STRING" id="33978.A6M13_08830"/>
<evidence type="ECO:0000313" key="3">
    <source>
        <dbReference type="EMBL" id="OCS87413.1"/>
    </source>
</evidence>
<dbReference type="NCBIfam" id="TIGR00350">
    <property type="entry name" value="lytR_cpsA_psr"/>
    <property type="match status" value="1"/>
</dbReference>
<evidence type="ECO:0000259" key="2">
    <source>
        <dbReference type="Pfam" id="PF03816"/>
    </source>
</evidence>